<dbReference type="SMART" id="SM00354">
    <property type="entry name" value="HTH_LACI"/>
    <property type="match status" value="1"/>
</dbReference>
<evidence type="ECO:0000256" key="3">
    <source>
        <dbReference type="ARBA" id="ARBA00023163"/>
    </source>
</evidence>
<dbReference type="Pfam" id="PF00356">
    <property type="entry name" value="LacI"/>
    <property type="match status" value="1"/>
</dbReference>
<comment type="caution">
    <text evidence="5">The sequence shown here is derived from an EMBL/GenBank/DDBJ whole genome shotgun (WGS) entry which is preliminary data.</text>
</comment>
<dbReference type="PROSITE" id="PS50932">
    <property type="entry name" value="HTH_LACI_2"/>
    <property type="match status" value="1"/>
</dbReference>
<dbReference type="RefSeq" id="WP_205740365.1">
    <property type="nucleotide sequence ID" value="NZ_ML142897.1"/>
</dbReference>
<dbReference type="CDD" id="cd01392">
    <property type="entry name" value="HTH_LacI"/>
    <property type="match status" value="1"/>
</dbReference>
<dbReference type="PROSITE" id="PS00356">
    <property type="entry name" value="HTH_LACI_1"/>
    <property type="match status" value="1"/>
</dbReference>
<keyword evidence="1" id="KW-0805">Transcription regulation</keyword>
<dbReference type="InterPro" id="IPR046335">
    <property type="entry name" value="LacI/GalR-like_sensor"/>
</dbReference>
<keyword evidence="3" id="KW-0804">Transcription</keyword>
<evidence type="ECO:0000259" key="4">
    <source>
        <dbReference type="PROSITE" id="PS50932"/>
    </source>
</evidence>
<organism evidence="5 6">
    <name type="scientific">Haloactinopolyspora alba</name>
    <dbReference type="NCBI Taxonomy" id="648780"/>
    <lineage>
        <taxon>Bacteria</taxon>
        <taxon>Bacillati</taxon>
        <taxon>Actinomycetota</taxon>
        <taxon>Actinomycetes</taxon>
        <taxon>Jiangellales</taxon>
        <taxon>Jiangellaceae</taxon>
        <taxon>Haloactinopolyspora</taxon>
    </lineage>
</organism>
<dbReference type="Gene3D" id="3.40.50.2300">
    <property type="match status" value="2"/>
</dbReference>
<dbReference type="EMBL" id="PYGE01000001">
    <property type="protein sequence ID" value="PSL08348.1"/>
    <property type="molecule type" value="Genomic_DNA"/>
</dbReference>
<name>A0A2P8EFV3_9ACTN</name>
<evidence type="ECO:0000313" key="6">
    <source>
        <dbReference type="Proteomes" id="UP000243528"/>
    </source>
</evidence>
<gene>
    <name evidence="5" type="ORF">CLV30_101319</name>
</gene>
<evidence type="ECO:0000256" key="2">
    <source>
        <dbReference type="ARBA" id="ARBA00023125"/>
    </source>
</evidence>
<dbReference type="CDD" id="cd06267">
    <property type="entry name" value="PBP1_LacI_sugar_binding-like"/>
    <property type="match status" value="1"/>
</dbReference>
<dbReference type="Gene3D" id="1.10.260.40">
    <property type="entry name" value="lambda repressor-like DNA-binding domains"/>
    <property type="match status" value="1"/>
</dbReference>
<accession>A0A2P8EFV3</accession>
<protein>
    <submittedName>
        <fullName evidence="5">LacI family transcriptional regulator</fullName>
    </submittedName>
</protein>
<dbReference type="SUPFAM" id="SSF47413">
    <property type="entry name" value="lambda repressor-like DNA-binding domains"/>
    <property type="match status" value="1"/>
</dbReference>
<feature type="domain" description="HTH lacI-type" evidence="4">
    <location>
        <begin position="5"/>
        <end position="59"/>
    </location>
</feature>
<dbReference type="Pfam" id="PF13377">
    <property type="entry name" value="Peripla_BP_3"/>
    <property type="match status" value="1"/>
</dbReference>
<sequence length="343" mass="36277">MVEMTGIVDVAARAGVSVATVSRALRGLPGVSDATREQIRQIAAELGYVASPSAAALPTGRTGAVAVVSPVATTGWYFNAVCEGAQEVLAANGFDVLRYDLSEVETNRRRVFDTQLLRKRVDALLLTSLPLTPEEVEALHAMNRPVMVVGPIVSGLPSVRIDDVEVGRMATEHLVGLGHREIAFAGGDPDDQLGFPVSPDRRIGYAEVLREVGVEPDPALTVPAKFTVEAGVAAFAELWARDVRPTALFAASDEVAMGAMHEARRHGVRIPEDLSVVGVDDHDMSWLFGLTTVAQDVRAEGRIAAGTLLEALRSGIAGETTVTTVPTELIVRSSTRPAGQSAS</sequence>
<dbReference type="GO" id="GO:0003700">
    <property type="term" value="F:DNA-binding transcription factor activity"/>
    <property type="evidence" value="ECO:0007669"/>
    <property type="project" value="TreeGrafter"/>
</dbReference>
<evidence type="ECO:0000256" key="1">
    <source>
        <dbReference type="ARBA" id="ARBA00023015"/>
    </source>
</evidence>
<dbReference type="InterPro" id="IPR010982">
    <property type="entry name" value="Lambda_DNA-bd_dom_sf"/>
</dbReference>
<dbReference type="Proteomes" id="UP000243528">
    <property type="component" value="Unassembled WGS sequence"/>
</dbReference>
<dbReference type="PANTHER" id="PTHR30146:SF109">
    <property type="entry name" value="HTH-TYPE TRANSCRIPTIONAL REGULATOR GALS"/>
    <property type="match status" value="1"/>
</dbReference>
<dbReference type="PANTHER" id="PTHR30146">
    <property type="entry name" value="LACI-RELATED TRANSCRIPTIONAL REPRESSOR"/>
    <property type="match status" value="1"/>
</dbReference>
<dbReference type="InterPro" id="IPR000843">
    <property type="entry name" value="HTH_LacI"/>
</dbReference>
<proteinExistence type="predicted"/>
<dbReference type="SUPFAM" id="SSF53822">
    <property type="entry name" value="Periplasmic binding protein-like I"/>
    <property type="match status" value="1"/>
</dbReference>
<reference evidence="5 6" key="1">
    <citation type="submission" date="2018-03" db="EMBL/GenBank/DDBJ databases">
        <title>Genomic Encyclopedia of Archaeal and Bacterial Type Strains, Phase II (KMG-II): from individual species to whole genera.</title>
        <authorList>
            <person name="Goeker M."/>
        </authorList>
    </citation>
    <scope>NUCLEOTIDE SEQUENCE [LARGE SCALE GENOMIC DNA]</scope>
    <source>
        <strain evidence="5 6">DSM 45211</strain>
    </source>
</reference>
<dbReference type="AlphaFoldDB" id="A0A2P8EFV3"/>
<dbReference type="InterPro" id="IPR028082">
    <property type="entry name" value="Peripla_BP_I"/>
</dbReference>
<evidence type="ECO:0000313" key="5">
    <source>
        <dbReference type="EMBL" id="PSL08348.1"/>
    </source>
</evidence>
<dbReference type="GO" id="GO:0000976">
    <property type="term" value="F:transcription cis-regulatory region binding"/>
    <property type="evidence" value="ECO:0007669"/>
    <property type="project" value="TreeGrafter"/>
</dbReference>
<keyword evidence="6" id="KW-1185">Reference proteome</keyword>
<keyword evidence="2" id="KW-0238">DNA-binding</keyword>